<gene>
    <name evidence="6" type="primary">adaA_8</name>
    <name evidence="7" type="ORF">BEI59_27910</name>
    <name evidence="6" type="ORF">BEI61_05892</name>
    <name evidence="8" type="ORF">BEI63_02705</name>
</gene>
<dbReference type="GO" id="GO:0043565">
    <property type="term" value="F:sequence-specific DNA binding"/>
    <property type="evidence" value="ECO:0007669"/>
    <property type="project" value="InterPro"/>
</dbReference>
<evidence type="ECO:0000313" key="11">
    <source>
        <dbReference type="Proteomes" id="UP000094869"/>
    </source>
</evidence>
<dbReference type="PANTHER" id="PTHR43280">
    <property type="entry name" value="ARAC-FAMILY TRANSCRIPTIONAL REGULATOR"/>
    <property type="match status" value="1"/>
</dbReference>
<accession>A0A1E2ZZG7</accession>
<keyword evidence="11" id="KW-1185">Reference proteome</keyword>
<protein>
    <submittedName>
        <fullName evidence="6">Bifunctional transcriptional activator/DNA repair enzyme AdaA</fullName>
        <ecNumber evidence="6">2.1.1.-</ecNumber>
    </submittedName>
</protein>
<dbReference type="Proteomes" id="UP000094869">
    <property type="component" value="Unassembled WGS sequence"/>
</dbReference>
<evidence type="ECO:0000256" key="1">
    <source>
        <dbReference type="ARBA" id="ARBA00023015"/>
    </source>
</evidence>
<sequence length="757" mass="87983">MGAREKGKLKKYEFFVKYLISYILVLVMPLSTLFLFSYNHSGKLMQKNIMSMQKGYVEQVKGSIDPAIKNADDIVQNIRLDNRMKNYILEESPYNYCQAVSQLKEFLLFNKLLTSIVIYRGEDTLLLSDKGTFPARYLGGKMVQFEEWDSEELKRKLRSTEDSKFFRSFVSLPGNVKQEYLVQWYPMHDNGKDKPVIMTFISMAEVSRIIRASDSFQEGYFVILDSQGKLIWEEGEALCTPEQMIHYGSRQIEGTDIFNSGEEKFLLSYCLGAETGWKYYSMVRYSAVSGDLVKLKKVYFGILAGLLLGGSIIIYLFLYTNYVPIRRLEEHVKNGMQKEFGNGELNEIETIQQAVRFLSDGLDMVNRQMKELEPLQRDYTVFRLLKGLEYKKEYLPSFLQKEEFGMNYLVVCMDPCPGEIGPGQYDCIKRQGNDWLKGIEVLGKPFMERDTLILYFDSSVSERFIEKLGKIAEFLERQGNREIRFYTSSLKSSVNSISNAYFEACLTWDFFSGAKQERVISYEKVMENRQQRPDILDELCSKVETSIIVGDIESVLRMPADLENDRYEALPRHRLKETLFQLMESISIHENEDLAEVINKDLGILLQQYDGVIDWKRFRRIFSALCQDVVNLVMNKSQEDENALKIEFVVDYINQNFMKTNFSIMGMADDFSVSPSWLSHYFKKHMHLTLIEFVNVKKMNKAKEMLCKTDISLEDLTVNLGYSSISSFIRSFKKIVGMTPGKYREIYGKKEIKYGKD</sequence>
<evidence type="ECO:0000256" key="4">
    <source>
        <dbReference type="SAM" id="Phobius"/>
    </source>
</evidence>
<feature type="domain" description="HTH araC/xylS-type" evidence="5">
    <location>
        <begin position="647"/>
        <end position="746"/>
    </location>
</feature>
<dbReference type="Gene3D" id="1.10.10.60">
    <property type="entry name" value="Homeodomain-like"/>
    <property type="match status" value="2"/>
</dbReference>
<dbReference type="PROSITE" id="PS00041">
    <property type="entry name" value="HTH_ARAC_FAMILY_1"/>
    <property type="match status" value="1"/>
</dbReference>
<name>A0A1E2ZZG7_9FIRM</name>
<dbReference type="EMBL" id="MCGH01000005">
    <property type="protein sequence ID" value="ODM01893.1"/>
    <property type="molecule type" value="Genomic_DNA"/>
</dbReference>
<keyword evidence="6" id="KW-0489">Methyltransferase</keyword>
<keyword evidence="2" id="KW-0238">DNA-binding</keyword>
<evidence type="ECO:0000313" key="9">
    <source>
        <dbReference type="Proteomes" id="UP000094067"/>
    </source>
</evidence>
<evidence type="ECO:0000313" key="10">
    <source>
        <dbReference type="Proteomes" id="UP000094271"/>
    </source>
</evidence>
<dbReference type="EMBL" id="MEHA01000029">
    <property type="protein sequence ID" value="ODR44620.1"/>
    <property type="molecule type" value="Genomic_DNA"/>
</dbReference>
<reference evidence="6 9" key="1">
    <citation type="submission" date="2016-07" db="EMBL/GenBank/DDBJ databases">
        <title>Characterization of isolates of Eisenbergiella tayi derived from blood cultures, using whole genome sequencing.</title>
        <authorList>
            <person name="Burdz T."/>
            <person name="Wiebe D."/>
            <person name="Huynh C."/>
            <person name="Bernard K."/>
        </authorList>
    </citation>
    <scope>NUCLEOTIDE SEQUENCE [LARGE SCALE GENOMIC DNA]</scope>
    <source>
        <strain evidence="6 9">NML 110608</strain>
    </source>
</reference>
<comment type="caution">
    <text evidence="6">The sequence shown here is derived from an EMBL/GenBank/DDBJ whole genome shotgun (WGS) entry which is preliminary data.</text>
</comment>
<dbReference type="InterPro" id="IPR009057">
    <property type="entry name" value="Homeodomain-like_sf"/>
</dbReference>
<keyword evidence="4" id="KW-1133">Transmembrane helix</keyword>
<proteinExistence type="predicted"/>
<dbReference type="PANTHER" id="PTHR43280:SF28">
    <property type="entry name" value="HTH-TYPE TRANSCRIPTIONAL ACTIVATOR RHAS"/>
    <property type="match status" value="1"/>
</dbReference>
<dbReference type="InterPro" id="IPR018060">
    <property type="entry name" value="HTH_AraC"/>
</dbReference>
<keyword evidence="6" id="KW-0808">Transferase</keyword>
<evidence type="ECO:0000256" key="2">
    <source>
        <dbReference type="ARBA" id="ARBA00023125"/>
    </source>
</evidence>
<dbReference type="InterPro" id="IPR018062">
    <property type="entry name" value="HTH_AraC-typ_CS"/>
</dbReference>
<evidence type="ECO:0000256" key="3">
    <source>
        <dbReference type="ARBA" id="ARBA00023163"/>
    </source>
</evidence>
<evidence type="ECO:0000313" key="8">
    <source>
        <dbReference type="EMBL" id="ODR61025.1"/>
    </source>
</evidence>
<evidence type="ECO:0000313" key="6">
    <source>
        <dbReference type="EMBL" id="ODM01893.1"/>
    </source>
</evidence>
<dbReference type="Proteomes" id="UP000094067">
    <property type="component" value="Unassembled WGS sequence"/>
</dbReference>
<dbReference type="EC" id="2.1.1.-" evidence="6"/>
<feature type="transmembrane region" description="Helical" evidence="4">
    <location>
        <begin position="20"/>
        <end position="38"/>
    </location>
</feature>
<reference evidence="8 11" key="2">
    <citation type="submission" date="2016-08" db="EMBL/GenBank/DDBJ databases">
        <title>Characterization of Isolates of Eisenbergiella tayi Derived from Blood Cultures, Using Whole Genome Sequencing.</title>
        <authorList>
            <person name="Bernier A.-M."/>
            <person name="Burdz T."/>
            <person name="Wiebe D."/>
            <person name="Bernard K."/>
        </authorList>
    </citation>
    <scope>NUCLEOTIDE SEQUENCE [LARGE SCALE GENOMIC DNA]</scope>
    <source>
        <strain evidence="8 11">NML120146</strain>
    </source>
</reference>
<keyword evidence="4" id="KW-0812">Transmembrane</keyword>
<evidence type="ECO:0000313" key="7">
    <source>
        <dbReference type="EMBL" id="ODR44620.1"/>
    </source>
</evidence>
<dbReference type="GO" id="GO:0003700">
    <property type="term" value="F:DNA-binding transcription factor activity"/>
    <property type="evidence" value="ECO:0007669"/>
    <property type="project" value="InterPro"/>
</dbReference>
<dbReference type="PRINTS" id="PR00032">
    <property type="entry name" value="HTHARAC"/>
</dbReference>
<dbReference type="EMBL" id="MEHD01000008">
    <property type="protein sequence ID" value="ODR61025.1"/>
    <property type="molecule type" value="Genomic_DNA"/>
</dbReference>
<organism evidence="6 9">
    <name type="scientific">Eisenbergiella tayi</name>
    <dbReference type="NCBI Taxonomy" id="1432052"/>
    <lineage>
        <taxon>Bacteria</taxon>
        <taxon>Bacillati</taxon>
        <taxon>Bacillota</taxon>
        <taxon>Clostridia</taxon>
        <taxon>Lachnospirales</taxon>
        <taxon>Lachnospiraceae</taxon>
        <taxon>Eisenbergiella</taxon>
    </lineage>
</organism>
<dbReference type="InterPro" id="IPR020449">
    <property type="entry name" value="Tscrpt_reg_AraC-type_HTH"/>
</dbReference>
<dbReference type="PROSITE" id="PS01124">
    <property type="entry name" value="HTH_ARAC_FAMILY_2"/>
    <property type="match status" value="1"/>
</dbReference>
<dbReference type="Pfam" id="PF12833">
    <property type="entry name" value="HTH_18"/>
    <property type="match status" value="1"/>
</dbReference>
<feature type="transmembrane region" description="Helical" evidence="4">
    <location>
        <begin position="298"/>
        <end position="318"/>
    </location>
</feature>
<keyword evidence="4" id="KW-0472">Membrane</keyword>
<dbReference type="RefSeq" id="WP_069155162.1">
    <property type="nucleotide sequence ID" value="NZ_DBFYTW010000081.1"/>
</dbReference>
<dbReference type="SMART" id="SM00342">
    <property type="entry name" value="HTH_ARAC"/>
    <property type="match status" value="1"/>
</dbReference>
<dbReference type="GO" id="GO:0032259">
    <property type="term" value="P:methylation"/>
    <property type="evidence" value="ECO:0007669"/>
    <property type="project" value="UniProtKB-KW"/>
</dbReference>
<keyword evidence="1" id="KW-0805">Transcription regulation</keyword>
<keyword evidence="3" id="KW-0804">Transcription</keyword>
<dbReference type="Proteomes" id="UP000094271">
    <property type="component" value="Unassembled WGS sequence"/>
</dbReference>
<reference evidence="7 10" key="3">
    <citation type="submission" date="2016-08" db="EMBL/GenBank/DDBJ databases">
        <authorList>
            <person name="Seilhamer J.J."/>
        </authorList>
    </citation>
    <scope>NUCLEOTIDE SEQUENCE [LARGE SCALE GENOMIC DNA]</scope>
    <source>
        <strain evidence="7 10">NML150140-1</strain>
    </source>
</reference>
<evidence type="ECO:0000259" key="5">
    <source>
        <dbReference type="PROSITE" id="PS01124"/>
    </source>
</evidence>
<dbReference type="AlphaFoldDB" id="A0A1E2ZZG7"/>
<dbReference type="GO" id="GO:0008168">
    <property type="term" value="F:methyltransferase activity"/>
    <property type="evidence" value="ECO:0007669"/>
    <property type="project" value="UniProtKB-KW"/>
</dbReference>
<dbReference type="SUPFAM" id="SSF46689">
    <property type="entry name" value="Homeodomain-like"/>
    <property type="match status" value="1"/>
</dbReference>